<dbReference type="AlphaFoldDB" id="A0AAW9MWY8"/>
<dbReference type="InterPro" id="IPR001910">
    <property type="entry name" value="Inosine/uridine_hydrolase_dom"/>
</dbReference>
<gene>
    <name evidence="2" type="ORF">VLK81_04100</name>
</gene>
<dbReference type="PANTHER" id="PTHR46190:SF1">
    <property type="entry name" value="SI:CH211-201H21.5"/>
    <property type="match status" value="1"/>
</dbReference>
<dbReference type="EMBL" id="JAYKOT010000003">
    <property type="protein sequence ID" value="MEB3429212.1"/>
    <property type="molecule type" value="Genomic_DNA"/>
</dbReference>
<keyword evidence="3" id="KW-1185">Reference proteome</keyword>
<evidence type="ECO:0000313" key="3">
    <source>
        <dbReference type="Proteomes" id="UP001357733"/>
    </source>
</evidence>
<dbReference type="SUPFAM" id="SSF53590">
    <property type="entry name" value="Nucleoside hydrolase"/>
    <property type="match status" value="1"/>
</dbReference>
<dbReference type="RefSeq" id="WP_324619420.1">
    <property type="nucleotide sequence ID" value="NZ_JAYKOT010000003.1"/>
</dbReference>
<dbReference type="PANTHER" id="PTHR46190">
    <property type="entry name" value="SI:CH211-201H21.5-RELATED"/>
    <property type="match status" value="1"/>
</dbReference>
<feature type="domain" description="Inosine/uridine-preferring nucleoside hydrolase" evidence="1">
    <location>
        <begin position="18"/>
        <end position="232"/>
    </location>
</feature>
<dbReference type="Proteomes" id="UP001357733">
    <property type="component" value="Unassembled WGS sequence"/>
</dbReference>
<dbReference type="Gene3D" id="3.90.245.10">
    <property type="entry name" value="Ribonucleoside hydrolase-like"/>
    <property type="match status" value="2"/>
</dbReference>
<sequence>MPLIVDFDNTISIRGCDVDDAFALFYLIGSKSKIDLVTTTHGNSNEDDVYKASLKMFKDLDIKIPLYKGGLHEDKGALAIKDFVNNNKGTTIISLGATTNTAKALDFGMKAENIEKIIFMGGIFEQLQFKNRIMDELNLSVDYRSTIKVLKAVKNNYIITGNACLPHKYTINKDTIFKSTYLNYIKSHLLSWLDDFEEAYDERETVVWDAITTVFLLHEEFFNVEKKSIALGENLKNGYLKNGKDKEIFFPWVKDGIKIMDHIIDVIEGSN</sequence>
<evidence type="ECO:0000313" key="2">
    <source>
        <dbReference type="EMBL" id="MEB3429212.1"/>
    </source>
</evidence>
<reference evidence="2 3" key="1">
    <citation type="submission" date="2024-01" db="EMBL/GenBank/DDBJ databases">
        <title>Complete genome sequence of Citroniella saccharovorans strain M6.X9, isolated from human fecal sample.</title>
        <authorList>
            <person name="Cheng G."/>
            <person name="Westerholm M."/>
            <person name="Schnurer A."/>
        </authorList>
    </citation>
    <scope>NUCLEOTIDE SEQUENCE [LARGE SCALE GENOMIC DNA]</scope>
    <source>
        <strain evidence="2 3">DSM 29873</strain>
    </source>
</reference>
<dbReference type="GO" id="GO:0016799">
    <property type="term" value="F:hydrolase activity, hydrolyzing N-glycosyl compounds"/>
    <property type="evidence" value="ECO:0007669"/>
    <property type="project" value="InterPro"/>
</dbReference>
<evidence type="ECO:0000259" key="1">
    <source>
        <dbReference type="Pfam" id="PF01156"/>
    </source>
</evidence>
<dbReference type="InterPro" id="IPR052775">
    <property type="entry name" value="IUN_hydrolase"/>
</dbReference>
<accession>A0AAW9MWY8</accession>
<comment type="caution">
    <text evidence="2">The sequence shown here is derived from an EMBL/GenBank/DDBJ whole genome shotgun (WGS) entry which is preliminary data.</text>
</comment>
<dbReference type="Pfam" id="PF01156">
    <property type="entry name" value="IU_nuc_hydro"/>
    <property type="match status" value="1"/>
</dbReference>
<dbReference type="InterPro" id="IPR036452">
    <property type="entry name" value="Ribo_hydro-like"/>
</dbReference>
<proteinExistence type="predicted"/>
<organism evidence="2 3">
    <name type="scientific">Citroniella saccharovorans</name>
    <dbReference type="NCBI Taxonomy" id="2053367"/>
    <lineage>
        <taxon>Bacteria</taxon>
        <taxon>Bacillati</taxon>
        <taxon>Bacillota</taxon>
        <taxon>Tissierellia</taxon>
        <taxon>Tissierellales</taxon>
        <taxon>Peptoniphilaceae</taxon>
        <taxon>Citroniella</taxon>
    </lineage>
</organism>
<name>A0AAW9MWY8_9FIRM</name>
<protein>
    <submittedName>
        <fullName evidence="2">Nucleoside hydrolase</fullName>
    </submittedName>
</protein>
<keyword evidence="2" id="KW-0378">Hydrolase</keyword>